<proteinExistence type="predicted"/>
<reference evidence="1" key="1">
    <citation type="journal article" date="2012" name="Nature">
        <title>The tomato genome sequence provides insights into fleshy fruit evolution.</title>
        <authorList>
            <consortium name="Tomato Genome Consortium"/>
        </authorList>
    </citation>
    <scope>NUCLEOTIDE SEQUENCE [LARGE SCALE GENOMIC DNA]</scope>
    <source>
        <strain evidence="1">cv. Heinz 1706</strain>
    </source>
</reference>
<evidence type="ECO:0000313" key="1">
    <source>
        <dbReference type="EnsemblPlants" id="Solyc09g097965.1.1"/>
    </source>
</evidence>
<protein>
    <submittedName>
        <fullName evidence="1">Uncharacterized protein</fullName>
    </submittedName>
</protein>
<dbReference type="Gramene" id="Solyc09g097965.1.1">
    <property type="protein sequence ID" value="Solyc09g097965.1.1"/>
    <property type="gene ID" value="Solyc09g097965.1"/>
</dbReference>
<organism evidence="1">
    <name type="scientific">Solanum lycopersicum</name>
    <name type="common">Tomato</name>
    <name type="synonym">Lycopersicon esculentum</name>
    <dbReference type="NCBI Taxonomy" id="4081"/>
    <lineage>
        <taxon>Eukaryota</taxon>
        <taxon>Viridiplantae</taxon>
        <taxon>Streptophyta</taxon>
        <taxon>Embryophyta</taxon>
        <taxon>Tracheophyta</taxon>
        <taxon>Spermatophyta</taxon>
        <taxon>Magnoliopsida</taxon>
        <taxon>eudicotyledons</taxon>
        <taxon>Gunneridae</taxon>
        <taxon>Pentapetalae</taxon>
        <taxon>asterids</taxon>
        <taxon>lamiids</taxon>
        <taxon>Solanales</taxon>
        <taxon>Solanaceae</taxon>
        <taxon>Solanoideae</taxon>
        <taxon>Solaneae</taxon>
        <taxon>Solanum</taxon>
        <taxon>Solanum subgen. Lycopersicon</taxon>
    </lineage>
</organism>
<sequence length="190" mass="20667">MKLLELAITSKDKLCILALTSLEPSNFKHPGKTIPNTQGGPIKYLAEEDFISVGPIYIGSIEKCDAGVNGVVDELDHIGIGFGRPVAAAEPYLSPWTALAEAIDSSSAMSSDSSNVLIEIFNLSGARDGTHVVSLVMYPRQRQLRRALSVRKDLTRVINGNRETNRYFNGHACINPVLVVQVYAINIKSL</sequence>
<reference evidence="1" key="2">
    <citation type="submission" date="2019-01" db="UniProtKB">
        <authorList>
            <consortium name="EnsemblPlants"/>
        </authorList>
    </citation>
    <scope>IDENTIFICATION</scope>
    <source>
        <strain evidence="1">cv. Heinz 1706</strain>
    </source>
</reference>
<dbReference type="InParanoid" id="A0A3Q7IAF0"/>
<dbReference type="AlphaFoldDB" id="A0A3Q7IAF0"/>
<keyword evidence="2" id="KW-1185">Reference proteome</keyword>
<accession>A0A3Q7IAF0</accession>
<dbReference type="Proteomes" id="UP000004994">
    <property type="component" value="Chromosome 9"/>
</dbReference>
<evidence type="ECO:0000313" key="2">
    <source>
        <dbReference type="Proteomes" id="UP000004994"/>
    </source>
</evidence>
<name>A0A3Q7IAF0_SOLLC</name>
<dbReference type="EnsemblPlants" id="Solyc09g097965.1.1">
    <property type="protein sequence ID" value="Solyc09g097965.1.1"/>
    <property type="gene ID" value="Solyc09g097965.1"/>
</dbReference>